<accession>F0XIQ8</accession>
<dbReference type="SUPFAM" id="SSF103473">
    <property type="entry name" value="MFS general substrate transporter"/>
    <property type="match status" value="1"/>
</dbReference>
<feature type="transmembrane region" description="Helical" evidence="6">
    <location>
        <begin position="518"/>
        <end position="537"/>
    </location>
</feature>
<dbReference type="EMBL" id="GL629782">
    <property type="protein sequence ID" value="EFX02260.1"/>
    <property type="molecule type" value="Genomic_DNA"/>
</dbReference>
<keyword evidence="4 6" id="KW-0472">Membrane</keyword>
<feature type="transmembrane region" description="Helical" evidence="6">
    <location>
        <begin position="156"/>
        <end position="182"/>
    </location>
</feature>
<evidence type="ECO:0000256" key="1">
    <source>
        <dbReference type="ARBA" id="ARBA00004141"/>
    </source>
</evidence>
<dbReference type="eggNOG" id="ENOG502SJPU">
    <property type="taxonomic scope" value="Eukaryota"/>
</dbReference>
<reference evidence="7 8" key="1">
    <citation type="journal article" date="2011" name="Proc. Natl. Acad. Sci. U.S.A.">
        <title>Genome and transcriptome analyses of the mountain pine beetle-fungal symbiont Grosmannia clavigera, a lodgepole pine pathogen.</title>
        <authorList>
            <person name="DiGuistini S."/>
            <person name="Wang Y."/>
            <person name="Liao N.Y."/>
            <person name="Taylor G."/>
            <person name="Tanguay P."/>
            <person name="Feau N."/>
            <person name="Henrissat B."/>
            <person name="Chan S.K."/>
            <person name="Hesse-Orce U."/>
            <person name="Alamouti S.M."/>
            <person name="Tsui C.K.M."/>
            <person name="Docking R.T."/>
            <person name="Levasseur A."/>
            <person name="Haridas S."/>
            <person name="Robertson G."/>
            <person name="Birol I."/>
            <person name="Holt R.A."/>
            <person name="Marra M.A."/>
            <person name="Hamelin R.C."/>
            <person name="Hirst M."/>
            <person name="Jones S.J.M."/>
            <person name="Bohlmann J."/>
            <person name="Breuil C."/>
        </authorList>
    </citation>
    <scope>NUCLEOTIDE SEQUENCE [LARGE SCALE GENOMIC DNA]</scope>
    <source>
        <strain evidence="8">kw1407 / UAMH 11150</strain>
    </source>
</reference>
<sequence length="538" mass="56561">MTMDPRDAGSDDDEAGTAILAKDGHESRPLLSGESEQAGSLPFLSPPSPARRTPPLRALLTLMLLTSLATSLYQLPASRVIERRLCLEHYQTHDPSRIRPDGSVDEAACKIDSVQRGLAGLQGVMETAWVVGDFAVTVPLSFAAQQRQGQRGRRRAVLWLNLVPRLALPAWALAVLLCARALPTRAVVAASFLSVLGGDCVLGSLAYSLAAGLTTDPVERATYFGYMGSIAYVVALIGPALSAATMSVALWLPLAMAVGLVLLCVPTIARLPEVEVDVEVEDVLTGPASSSSSSPSRPPSHFRRLAAVVRSHPRNFGLLLVGFLLSSLASADTRLLTQYISKRYAWTFAQAGYLLSCKAVVNFVLLAVVVPRLLRARARARRTVARIPGDASSLDNTRDNLLLARLCLGVSVLGAAAIALSSSIAILVPALLVYALGSVLPVFTLSLLKSPAIVLPETVATSVAASSTTSAAPTDPETQIFAIVMLAKTLGSLIGAPLMAALWVWGITLGGLALGLPYFVSACCYSVAILVLSGIVVA</sequence>
<feature type="transmembrane region" description="Helical" evidence="6">
    <location>
        <begin position="426"/>
        <end position="448"/>
    </location>
</feature>
<feature type="transmembrane region" description="Helical" evidence="6">
    <location>
        <begin position="313"/>
        <end position="331"/>
    </location>
</feature>
<evidence type="ECO:0000256" key="3">
    <source>
        <dbReference type="ARBA" id="ARBA00022989"/>
    </source>
</evidence>
<proteinExistence type="predicted"/>
<feature type="transmembrane region" description="Helical" evidence="6">
    <location>
        <begin position="351"/>
        <end position="374"/>
    </location>
</feature>
<feature type="transmembrane region" description="Helical" evidence="6">
    <location>
        <begin position="223"/>
        <end position="242"/>
    </location>
</feature>
<keyword evidence="3 6" id="KW-1133">Transmembrane helix</keyword>
<dbReference type="InterPro" id="IPR036259">
    <property type="entry name" value="MFS_trans_sf"/>
</dbReference>
<feature type="transmembrane region" description="Helical" evidence="6">
    <location>
        <begin position="402"/>
        <end position="420"/>
    </location>
</feature>
<comment type="subcellular location">
    <subcellularLocation>
        <location evidence="1">Membrane</location>
        <topology evidence="1">Multi-pass membrane protein</topology>
    </subcellularLocation>
</comment>
<evidence type="ECO:0000256" key="4">
    <source>
        <dbReference type="ARBA" id="ARBA00023136"/>
    </source>
</evidence>
<dbReference type="RefSeq" id="XP_014171742.1">
    <property type="nucleotide sequence ID" value="XM_014316267.1"/>
</dbReference>
<dbReference type="GO" id="GO:0016020">
    <property type="term" value="C:membrane"/>
    <property type="evidence" value="ECO:0007669"/>
    <property type="project" value="UniProtKB-SubCell"/>
</dbReference>
<dbReference type="OrthoDB" id="10029326at2759"/>
<dbReference type="InParanoid" id="F0XIQ8"/>
<dbReference type="PANTHER" id="PTHR23507">
    <property type="entry name" value="ZGC:174356"/>
    <property type="match status" value="1"/>
</dbReference>
<protein>
    <recommendedName>
        <fullName evidence="9">Major facilitator superfamily transporter</fullName>
    </recommendedName>
</protein>
<feature type="region of interest" description="Disordered" evidence="5">
    <location>
        <begin position="1"/>
        <end position="50"/>
    </location>
</feature>
<dbReference type="Gene3D" id="1.20.1250.20">
    <property type="entry name" value="MFS general substrate transporter like domains"/>
    <property type="match status" value="1"/>
</dbReference>
<dbReference type="GeneID" id="25975284"/>
<feature type="transmembrane region" description="Helical" evidence="6">
    <location>
        <begin position="188"/>
        <end position="211"/>
    </location>
</feature>
<keyword evidence="8" id="KW-1185">Reference proteome</keyword>
<feature type="transmembrane region" description="Helical" evidence="6">
    <location>
        <begin position="248"/>
        <end position="269"/>
    </location>
</feature>
<evidence type="ECO:0000256" key="2">
    <source>
        <dbReference type="ARBA" id="ARBA00022692"/>
    </source>
</evidence>
<feature type="transmembrane region" description="Helical" evidence="6">
    <location>
        <begin position="480"/>
        <end position="506"/>
    </location>
</feature>
<evidence type="ECO:0008006" key="9">
    <source>
        <dbReference type="Google" id="ProtNLM"/>
    </source>
</evidence>
<dbReference type="PANTHER" id="PTHR23507:SF8">
    <property type="entry name" value="MFS GENERAL SUBSTRATE TRANSPORTER"/>
    <property type="match status" value="1"/>
</dbReference>
<gene>
    <name evidence="7" type="ORF">CMQ_2309</name>
</gene>
<evidence type="ECO:0000256" key="6">
    <source>
        <dbReference type="SAM" id="Phobius"/>
    </source>
</evidence>
<dbReference type="Proteomes" id="UP000007796">
    <property type="component" value="Unassembled WGS sequence"/>
</dbReference>
<dbReference type="HOGENOM" id="CLU_013756_1_0_1"/>
<evidence type="ECO:0000313" key="7">
    <source>
        <dbReference type="EMBL" id="EFX02260.1"/>
    </source>
</evidence>
<dbReference type="GO" id="GO:0022857">
    <property type="term" value="F:transmembrane transporter activity"/>
    <property type="evidence" value="ECO:0007669"/>
    <property type="project" value="TreeGrafter"/>
</dbReference>
<name>F0XIQ8_GROCL</name>
<evidence type="ECO:0000313" key="8">
    <source>
        <dbReference type="Proteomes" id="UP000007796"/>
    </source>
</evidence>
<evidence type="ECO:0000256" key="5">
    <source>
        <dbReference type="SAM" id="MobiDB-lite"/>
    </source>
</evidence>
<dbReference type="AlphaFoldDB" id="F0XIQ8"/>
<organism evidence="8">
    <name type="scientific">Grosmannia clavigera (strain kw1407 / UAMH 11150)</name>
    <name type="common">Blue stain fungus</name>
    <name type="synonym">Graphiocladiella clavigera</name>
    <dbReference type="NCBI Taxonomy" id="655863"/>
    <lineage>
        <taxon>Eukaryota</taxon>
        <taxon>Fungi</taxon>
        <taxon>Dikarya</taxon>
        <taxon>Ascomycota</taxon>
        <taxon>Pezizomycotina</taxon>
        <taxon>Sordariomycetes</taxon>
        <taxon>Sordariomycetidae</taxon>
        <taxon>Ophiostomatales</taxon>
        <taxon>Ophiostomataceae</taxon>
        <taxon>Leptographium</taxon>
    </lineage>
</organism>
<keyword evidence="2 6" id="KW-0812">Transmembrane</keyword>